<evidence type="ECO:0000256" key="5">
    <source>
        <dbReference type="ARBA" id="ARBA00033443"/>
    </source>
</evidence>
<dbReference type="InterPro" id="IPR037143">
    <property type="entry name" value="4-PPantetheinyl_Trfase_dom_sf"/>
</dbReference>
<evidence type="ECO:0000313" key="9">
    <source>
        <dbReference type="EMBL" id="KAK3596098.1"/>
    </source>
</evidence>
<reference evidence="9" key="2">
    <citation type="journal article" date="2021" name="Genome Biol. Evol.">
        <title>Developing a high-quality reference genome for a parasitic bivalve with doubly uniparental inheritance (Bivalvia: Unionida).</title>
        <authorList>
            <person name="Smith C.H."/>
        </authorList>
    </citation>
    <scope>NUCLEOTIDE SEQUENCE</scope>
    <source>
        <strain evidence="9">CHS0354</strain>
        <tissue evidence="9">Mantle</tissue>
    </source>
</reference>
<evidence type="ECO:0000256" key="4">
    <source>
        <dbReference type="ARBA" id="ARBA00030484"/>
    </source>
</evidence>
<dbReference type="SUPFAM" id="SSF56214">
    <property type="entry name" value="4'-phosphopantetheinyl transferase"/>
    <property type="match status" value="1"/>
</dbReference>
<dbReference type="EMBL" id="JAEAOA010001653">
    <property type="protein sequence ID" value="KAK3596098.1"/>
    <property type="molecule type" value="Genomic_DNA"/>
</dbReference>
<evidence type="ECO:0000256" key="6">
    <source>
        <dbReference type="ARBA" id="ARBA00048641"/>
    </source>
</evidence>
<dbReference type="Proteomes" id="UP001195483">
    <property type="component" value="Unassembled WGS sequence"/>
</dbReference>
<reference evidence="9" key="1">
    <citation type="journal article" date="2021" name="Genome Biol. Evol.">
        <title>A High-Quality Reference Genome for a Parasitic Bivalve with Doubly Uniparental Inheritance (Bivalvia: Unionida).</title>
        <authorList>
            <person name="Smith C.H."/>
        </authorList>
    </citation>
    <scope>NUCLEOTIDE SEQUENCE</scope>
    <source>
        <strain evidence="9">CHS0354</strain>
    </source>
</reference>
<keyword evidence="3" id="KW-0808">Transferase</keyword>
<dbReference type="GO" id="GO:0008897">
    <property type="term" value="F:holo-[acyl-carrier-protein] synthase activity"/>
    <property type="evidence" value="ECO:0007669"/>
    <property type="project" value="UniProtKB-EC"/>
</dbReference>
<evidence type="ECO:0000259" key="8">
    <source>
        <dbReference type="Pfam" id="PF01648"/>
    </source>
</evidence>
<sequence>MMETLQHFADILQVFLGQLFAVGSELIQQGFHLMGDGLYFCDIKKAGGPFDTGQTGMSSVSIIRTASGIYRWYPARITGSISHCRHYICAFYNVGGKQPDNKTACDSDNICSVGVDIECLSRALSPGFARRLLNAEEQRTLKNEYGSGTVTRTENSASHCSTELIRIFSAKEAVYKACRQHIPNLKMLAGITLTPAAVSEAAFHFRAEFPDAKDNTYNNICGRPFKLHFRRSQTDCF</sequence>
<comment type="catalytic activity">
    <reaction evidence="6">
        <text>apo-[ACP] + CoA = holo-[ACP] + adenosine 3',5'-bisphosphate + H(+)</text>
        <dbReference type="Rhea" id="RHEA:12068"/>
        <dbReference type="Rhea" id="RHEA-COMP:9685"/>
        <dbReference type="Rhea" id="RHEA-COMP:9690"/>
        <dbReference type="ChEBI" id="CHEBI:15378"/>
        <dbReference type="ChEBI" id="CHEBI:29999"/>
        <dbReference type="ChEBI" id="CHEBI:57287"/>
        <dbReference type="ChEBI" id="CHEBI:58343"/>
        <dbReference type="ChEBI" id="CHEBI:64479"/>
        <dbReference type="EC" id="2.7.8.7"/>
    </reaction>
    <physiologicalReaction direction="left-to-right" evidence="6">
        <dbReference type="Rhea" id="RHEA:12069"/>
    </physiologicalReaction>
</comment>
<dbReference type="Pfam" id="PF01648">
    <property type="entry name" value="ACPS"/>
    <property type="match status" value="1"/>
</dbReference>
<evidence type="ECO:0000256" key="1">
    <source>
        <dbReference type="ARBA" id="ARBA00006195"/>
    </source>
</evidence>
<accession>A0AAE0VZ65</accession>
<name>A0AAE0VZ65_9BIVA</name>
<gene>
    <name evidence="9" type="ORF">CHS0354_027368</name>
</gene>
<comment type="similarity">
    <text evidence="1">Belongs to the P-Pant transferase superfamily. AcpS family.</text>
</comment>
<evidence type="ECO:0000256" key="7">
    <source>
        <dbReference type="ARBA" id="ARBA00048794"/>
    </source>
</evidence>
<comment type="caution">
    <text evidence="9">The sequence shown here is derived from an EMBL/GenBank/DDBJ whole genome shotgun (WGS) entry which is preliminary data.</text>
</comment>
<evidence type="ECO:0000256" key="3">
    <source>
        <dbReference type="ARBA" id="ARBA00022679"/>
    </source>
</evidence>
<dbReference type="GO" id="GO:0000287">
    <property type="term" value="F:magnesium ion binding"/>
    <property type="evidence" value="ECO:0007669"/>
    <property type="project" value="InterPro"/>
</dbReference>
<feature type="domain" description="4'-phosphopantetheinyl transferase" evidence="8">
    <location>
        <begin position="112"/>
        <end position="208"/>
    </location>
</feature>
<dbReference type="Gene3D" id="3.90.470.20">
    <property type="entry name" value="4'-phosphopantetheinyl transferase domain"/>
    <property type="match status" value="1"/>
</dbReference>
<reference evidence="9" key="3">
    <citation type="submission" date="2023-05" db="EMBL/GenBank/DDBJ databases">
        <authorList>
            <person name="Smith C.H."/>
        </authorList>
    </citation>
    <scope>NUCLEOTIDE SEQUENCE</scope>
    <source>
        <strain evidence="9">CHS0354</strain>
        <tissue evidence="9">Mantle</tissue>
    </source>
</reference>
<organism evidence="9 10">
    <name type="scientific">Potamilus streckersoni</name>
    <dbReference type="NCBI Taxonomy" id="2493646"/>
    <lineage>
        <taxon>Eukaryota</taxon>
        <taxon>Metazoa</taxon>
        <taxon>Spiralia</taxon>
        <taxon>Lophotrochozoa</taxon>
        <taxon>Mollusca</taxon>
        <taxon>Bivalvia</taxon>
        <taxon>Autobranchia</taxon>
        <taxon>Heteroconchia</taxon>
        <taxon>Palaeoheterodonta</taxon>
        <taxon>Unionida</taxon>
        <taxon>Unionoidea</taxon>
        <taxon>Unionidae</taxon>
        <taxon>Ambleminae</taxon>
        <taxon>Lampsilini</taxon>
        <taxon>Potamilus</taxon>
    </lineage>
</organism>
<proteinExistence type="inferred from homology"/>
<comment type="catalytic activity">
    <reaction evidence="7">
        <text>apo-[ACP] + acetyl-CoA = acetyl-[ACP] + adenosine 3',5'-bisphosphate + H(+)</text>
        <dbReference type="Rhea" id="RHEA:46564"/>
        <dbReference type="Rhea" id="RHEA-COMP:9621"/>
        <dbReference type="Rhea" id="RHEA-COMP:9690"/>
        <dbReference type="ChEBI" id="CHEBI:15378"/>
        <dbReference type="ChEBI" id="CHEBI:29999"/>
        <dbReference type="ChEBI" id="CHEBI:57288"/>
        <dbReference type="ChEBI" id="CHEBI:58343"/>
        <dbReference type="ChEBI" id="CHEBI:78446"/>
    </reaction>
    <physiologicalReaction direction="left-to-right" evidence="7">
        <dbReference type="Rhea" id="RHEA:46565"/>
    </physiologicalReaction>
</comment>
<keyword evidence="10" id="KW-1185">Reference proteome</keyword>
<dbReference type="AlphaFoldDB" id="A0AAE0VZ65"/>
<protein>
    <recommendedName>
        <fullName evidence="2">L-aminoadipate-semialdehyde dehydrogenase-phosphopantetheinyl transferase</fullName>
    </recommendedName>
    <alternativeName>
        <fullName evidence="4">4'-phosphopantetheinyl transferase</fullName>
    </alternativeName>
    <alternativeName>
        <fullName evidence="5">Alpha-aminoadipic semialdehyde dehydrogenase-phosphopantetheinyl transferase</fullName>
    </alternativeName>
</protein>
<evidence type="ECO:0000313" key="10">
    <source>
        <dbReference type="Proteomes" id="UP001195483"/>
    </source>
</evidence>
<evidence type="ECO:0000256" key="2">
    <source>
        <dbReference type="ARBA" id="ARBA00016301"/>
    </source>
</evidence>
<dbReference type="InterPro" id="IPR008278">
    <property type="entry name" value="4-PPantetheinyl_Trfase_dom"/>
</dbReference>